<name>A0A2A9M849_BESBE</name>
<dbReference type="RefSeq" id="XP_029218108.1">
    <property type="nucleotide sequence ID" value="XM_029365624.1"/>
</dbReference>
<feature type="region of interest" description="Disordered" evidence="1">
    <location>
        <begin position="1"/>
        <end position="57"/>
    </location>
</feature>
<reference evidence="2 3" key="1">
    <citation type="submission" date="2017-09" db="EMBL/GenBank/DDBJ databases">
        <title>Genome sequencing of Besnoitia besnoiti strain Bb-Ger1.</title>
        <authorList>
            <person name="Schares G."/>
            <person name="Venepally P."/>
            <person name="Lorenzi H.A."/>
        </authorList>
    </citation>
    <scope>NUCLEOTIDE SEQUENCE [LARGE SCALE GENOMIC DNA]</scope>
    <source>
        <strain evidence="2 3">Bb-Ger1</strain>
    </source>
</reference>
<dbReference type="AlphaFoldDB" id="A0A2A9M849"/>
<comment type="caution">
    <text evidence="2">The sequence shown here is derived from an EMBL/GenBank/DDBJ whole genome shotgun (WGS) entry which is preliminary data.</text>
</comment>
<keyword evidence="3" id="KW-1185">Reference proteome</keyword>
<evidence type="ECO:0000313" key="3">
    <source>
        <dbReference type="Proteomes" id="UP000224006"/>
    </source>
</evidence>
<evidence type="ECO:0000256" key="1">
    <source>
        <dbReference type="SAM" id="MobiDB-lite"/>
    </source>
</evidence>
<dbReference type="GeneID" id="40312177"/>
<feature type="compositionally biased region" description="Basic and acidic residues" evidence="1">
    <location>
        <begin position="103"/>
        <end position="119"/>
    </location>
</feature>
<proteinExistence type="predicted"/>
<dbReference type="Proteomes" id="UP000224006">
    <property type="component" value="Unassembled WGS sequence"/>
</dbReference>
<sequence length="292" mass="31101">MSDGEASNPPSKKRRRSARAESEPDSVSCRAPESTECPKGDATAFASAPSGSHAPRVQIVEHAVKALFQRYRASSPPSTESTSSSDGVKPPNASTDEQLDASADSKRSRESGDSSRLESDASASLSQDLPQSTPSSAFSTLLWVRSLFGDQEEDSGLQTRVSKSPRALDGSAQADSAAASSGKLGARIDGERDLEKRIKHMNFRSLKAGPAAVGGLCIPVIATSLDLRIAPFWRTGTEQEARAEWQKTRSILRSDFKKKHKTAVRMLKGSNPRRAQNRGMSSAASNGSGGVR</sequence>
<dbReference type="KEGG" id="bbes:BESB_072510"/>
<evidence type="ECO:0000313" key="2">
    <source>
        <dbReference type="EMBL" id="PFH34099.1"/>
    </source>
</evidence>
<gene>
    <name evidence="2" type="ORF">BESB_072510</name>
</gene>
<dbReference type="VEuPathDB" id="ToxoDB:BESB_072510"/>
<feature type="region of interest" description="Disordered" evidence="1">
    <location>
        <begin position="154"/>
        <end position="188"/>
    </location>
</feature>
<feature type="region of interest" description="Disordered" evidence="1">
    <location>
        <begin position="259"/>
        <end position="292"/>
    </location>
</feature>
<dbReference type="OrthoDB" id="333598at2759"/>
<organism evidence="2 3">
    <name type="scientific">Besnoitia besnoiti</name>
    <name type="common">Apicomplexan protozoan</name>
    <dbReference type="NCBI Taxonomy" id="94643"/>
    <lineage>
        <taxon>Eukaryota</taxon>
        <taxon>Sar</taxon>
        <taxon>Alveolata</taxon>
        <taxon>Apicomplexa</taxon>
        <taxon>Conoidasida</taxon>
        <taxon>Coccidia</taxon>
        <taxon>Eucoccidiorida</taxon>
        <taxon>Eimeriorina</taxon>
        <taxon>Sarcocystidae</taxon>
        <taxon>Besnoitia</taxon>
    </lineage>
</organism>
<feature type="compositionally biased region" description="Polar residues" evidence="1">
    <location>
        <begin position="121"/>
        <end position="135"/>
    </location>
</feature>
<feature type="compositionally biased region" description="Low complexity" evidence="1">
    <location>
        <begin position="74"/>
        <end position="85"/>
    </location>
</feature>
<accession>A0A2A9M849</accession>
<protein>
    <submittedName>
        <fullName evidence="2">Uncharacterized protein</fullName>
    </submittedName>
</protein>
<feature type="compositionally biased region" description="Low complexity" evidence="1">
    <location>
        <begin position="167"/>
        <end position="182"/>
    </location>
</feature>
<dbReference type="EMBL" id="NWUJ01000007">
    <property type="protein sequence ID" value="PFH34099.1"/>
    <property type="molecule type" value="Genomic_DNA"/>
</dbReference>
<feature type="region of interest" description="Disordered" evidence="1">
    <location>
        <begin position="70"/>
        <end position="135"/>
    </location>
</feature>